<keyword evidence="1" id="KW-0472">Membrane</keyword>
<name>A0AAW4L3B9_9BACT</name>
<keyword evidence="1" id="KW-0812">Transmembrane</keyword>
<evidence type="ECO:0000313" key="3">
    <source>
        <dbReference type="Proteomes" id="UP000811899"/>
    </source>
</evidence>
<sequence>MSKKIQEMAVFIEFLVGSGLAIFFHLVLHNEQAAYLIFGLGILLSLFTYLVRQDIETTKSHLIDKYHEAHEIPFALAQISDAECKAKASELIASTLKSIMILQNGYIPLDEIEFYLEGARLSDQSVSQIKAVDPLTSGWLSRGALINFYQANLRAINRGVTVTRIFVTSREELGDNDVQKVLLSQYNDCVNVRIAFRDELPTTFDISGRDTNSSFDFAIYDDRGVTDVFVQTGKYYGRKTFQQSEVAKYQYLYELLEHSAHPVRLENDRIVLASEQYALVANG</sequence>
<gene>
    <name evidence="2" type="ORF">KI809_08325</name>
</gene>
<protein>
    <submittedName>
        <fullName evidence="2">Uncharacterized protein</fullName>
    </submittedName>
</protein>
<reference evidence="2 3" key="1">
    <citation type="submission" date="2021-05" db="EMBL/GenBank/DDBJ databases">
        <title>The draft genome of Geobacter pelophilus DSM 12255.</title>
        <authorList>
            <person name="Xu Z."/>
            <person name="Masuda Y."/>
            <person name="Itoh H."/>
            <person name="Senoo K."/>
        </authorList>
    </citation>
    <scope>NUCLEOTIDE SEQUENCE [LARGE SCALE GENOMIC DNA]</scope>
    <source>
        <strain evidence="2 3">DSM 12255</strain>
    </source>
</reference>
<organism evidence="2 3">
    <name type="scientific">Geoanaerobacter pelophilus</name>
    <dbReference type="NCBI Taxonomy" id="60036"/>
    <lineage>
        <taxon>Bacteria</taxon>
        <taxon>Pseudomonadati</taxon>
        <taxon>Thermodesulfobacteriota</taxon>
        <taxon>Desulfuromonadia</taxon>
        <taxon>Geobacterales</taxon>
        <taxon>Geobacteraceae</taxon>
        <taxon>Geoanaerobacter</taxon>
    </lineage>
</organism>
<evidence type="ECO:0000256" key="1">
    <source>
        <dbReference type="SAM" id="Phobius"/>
    </source>
</evidence>
<comment type="caution">
    <text evidence="2">The sequence shown here is derived from an EMBL/GenBank/DDBJ whole genome shotgun (WGS) entry which is preliminary data.</text>
</comment>
<keyword evidence="3" id="KW-1185">Reference proteome</keyword>
<feature type="transmembrane region" description="Helical" evidence="1">
    <location>
        <begin position="33"/>
        <end position="51"/>
    </location>
</feature>
<keyword evidence="1" id="KW-1133">Transmembrane helix</keyword>
<proteinExistence type="predicted"/>
<accession>A0AAW4L3B9</accession>
<dbReference type="AlphaFoldDB" id="A0AAW4L3B9"/>
<dbReference type="EMBL" id="JAHCVJ010000003">
    <property type="protein sequence ID" value="MBT0664305.1"/>
    <property type="molecule type" value="Genomic_DNA"/>
</dbReference>
<evidence type="ECO:0000313" key="2">
    <source>
        <dbReference type="EMBL" id="MBT0664305.1"/>
    </source>
</evidence>
<dbReference type="Proteomes" id="UP000811899">
    <property type="component" value="Unassembled WGS sequence"/>
</dbReference>
<feature type="transmembrane region" description="Helical" evidence="1">
    <location>
        <begin position="9"/>
        <end position="27"/>
    </location>
</feature>